<evidence type="ECO:0000313" key="2">
    <source>
        <dbReference type="Proteomes" id="UP001596442"/>
    </source>
</evidence>
<proteinExistence type="predicted"/>
<accession>A0ABD5SJ05</accession>
<organism evidence="1 2">
    <name type="scientific">Halorubrum tibetense</name>
    <dbReference type="NCBI Taxonomy" id="175631"/>
    <lineage>
        <taxon>Archaea</taxon>
        <taxon>Methanobacteriati</taxon>
        <taxon>Methanobacteriota</taxon>
        <taxon>Stenosarchaea group</taxon>
        <taxon>Halobacteria</taxon>
        <taxon>Halobacteriales</taxon>
        <taxon>Haloferacaceae</taxon>
        <taxon>Halorubrum</taxon>
    </lineage>
</organism>
<dbReference type="EMBL" id="JBHSWW010000655">
    <property type="protein sequence ID" value="MFC6755260.1"/>
    <property type="molecule type" value="Genomic_DNA"/>
</dbReference>
<dbReference type="Proteomes" id="UP001596442">
    <property type="component" value="Unassembled WGS sequence"/>
</dbReference>
<dbReference type="AlphaFoldDB" id="A0ABD5SJ05"/>
<reference evidence="1 2" key="1">
    <citation type="journal article" date="2019" name="Int. J. Syst. Evol. Microbiol.">
        <title>The Global Catalogue of Microorganisms (GCM) 10K type strain sequencing project: providing services to taxonomists for standard genome sequencing and annotation.</title>
        <authorList>
            <consortium name="The Broad Institute Genomics Platform"/>
            <consortium name="The Broad Institute Genome Sequencing Center for Infectious Disease"/>
            <person name="Wu L."/>
            <person name="Ma J."/>
        </authorList>
    </citation>
    <scope>NUCLEOTIDE SEQUENCE [LARGE SCALE GENOMIC DNA]</scope>
    <source>
        <strain evidence="1 2">CGMCC 1.3239</strain>
    </source>
</reference>
<name>A0ABD5SJ05_9EURY</name>
<keyword evidence="2" id="KW-1185">Reference proteome</keyword>
<gene>
    <name evidence="1" type="ORF">ACFQEU_17570</name>
</gene>
<feature type="non-terminal residue" evidence="1">
    <location>
        <position position="1"/>
    </location>
</feature>
<sequence>QGPHVIHSIHSSGLYSPIPFVNTKPEEFAEDDNLTLQTSAGEIPIRVNSNFYPGDGFAEIRFECVDNRWQLHCDFNRSQGKIPLSVSFSCPLSQASKPGDSCQLNV</sequence>
<comment type="caution">
    <text evidence="1">The sequence shown here is derived from an EMBL/GenBank/DDBJ whole genome shotgun (WGS) entry which is preliminary data.</text>
</comment>
<evidence type="ECO:0000313" key="1">
    <source>
        <dbReference type="EMBL" id="MFC6755260.1"/>
    </source>
</evidence>
<protein>
    <submittedName>
        <fullName evidence="1">Uncharacterized protein</fullName>
    </submittedName>
</protein>
<dbReference type="RefSeq" id="WP_379784244.1">
    <property type="nucleotide sequence ID" value="NZ_JBHSWW010000655.1"/>
</dbReference>